<organism evidence="2 3">
    <name type="scientific">Meloidogyne enterolobii</name>
    <name type="common">Root-knot nematode worm</name>
    <name type="synonym">Meloidogyne mayaguensis</name>
    <dbReference type="NCBI Taxonomy" id="390850"/>
    <lineage>
        <taxon>Eukaryota</taxon>
        <taxon>Metazoa</taxon>
        <taxon>Ecdysozoa</taxon>
        <taxon>Nematoda</taxon>
        <taxon>Chromadorea</taxon>
        <taxon>Rhabditida</taxon>
        <taxon>Tylenchina</taxon>
        <taxon>Tylenchomorpha</taxon>
        <taxon>Tylenchoidea</taxon>
        <taxon>Meloidogynidae</taxon>
        <taxon>Meloidogyninae</taxon>
        <taxon>Meloidogyne</taxon>
    </lineage>
</organism>
<dbReference type="EMBL" id="CAJEWN010000165">
    <property type="protein sequence ID" value="CAD2170261.1"/>
    <property type="molecule type" value="Genomic_DNA"/>
</dbReference>
<accession>A0A6V7V5S0</accession>
<evidence type="ECO:0000313" key="2">
    <source>
        <dbReference type="EMBL" id="CAD2170261.1"/>
    </source>
</evidence>
<name>A0A6V7V5S0_MELEN</name>
<evidence type="ECO:0000313" key="3">
    <source>
        <dbReference type="Proteomes" id="UP000580250"/>
    </source>
</evidence>
<comment type="caution">
    <text evidence="2">The sequence shown here is derived from an EMBL/GenBank/DDBJ whole genome shotgun (WGS) entry which is preliminary data.</text>
</comment>
<gene>
    <name evidence="2" type="ORF">MENT_LOCUS21654</name>
</gene>
<feature type="compositionally biased region" description="Polar residues" evidence="1">
    <location>
        <begin position="45"/>
        <end position="56"/>
    </location>
</feature>
<protein>
    <submittedName>
        <fullName evidence="2">Uncharacterized protein</fullName>
    </submittedName>
</protein>
<sequence length="62" mass="7253">MRNLRVVRLKNVMAGDIIVGDLLEEDVEVDIITNTNKHLHHSRPLQAQSPHHQQQPEIYYEI</sequence>
<dbReference type="Proteomes" id="UP000580250">
    <property type="component" value="Unassembled WGS sequence"/>
</dbReference>
<reference evidence="2 3" key="1">
    <citation type="submission" date="2020-08" db="EMBL/GenBank/DDBJ databases">
        <authorList>
            <person name="Koutsovoulos G."/>
            <person name="Danchin GJ E."/>
        </authorList>
    </citation>
    <scope>NUCLEOTIDE SEQUENCE [LARGE SCALE GENOMIC DNA]</scope>
</reference>
<proteinExistence type="predicted"/>
<dbReference type="AlphaFoldDB" id="A0A6V7V5S0"/>
<feature type="region of interest" description="Disordered" evidence="1">
    <location>
        <begin position="41"/>
        <end position="62"/>
    </location>
</feature>
<evidence type="ECO:0000256" key="1">
    <source>
        <dbReference type="SAM" id="MobiDB-lite"/>
    </source>
</evidence>